<evidence type="ECO:0000313" key="3">
    <source>
        <dbReference type="Proteomes" id="UP000828390"/>
    </source>
</evidence>
<accession>A0A9D4S4S1</accession>
<dbReference type="AlphaFoldDB" id="A0A9D4S4S1"/>
<evidence type="ECO:0000256" key="1">
    <source>
        <dbReference type="SAM" id="MobiDB-lite"/>
    </source>
</evidence>
<reference evidence="2" key="1">
    <citation type="journal article" date="2019" name="bioRxiv">
        <title>The Genome of the Zebra Mussel, Dreissena polymorpha: A Resource for Invasive Species Research.</title>
        <authorList>
            <person name="McCartney M.A."/>
            <person name="Auch B."/>
            <person name="Kono T."/>
            <person name="Mallez S."/>
            <person name="Zhang Y."/>
            <person name="Obille A."/>
            <person name="Becker A."/>
            <person name="Abrahante J.E."/>
            <person name="Garbe J."/>
            <person name="Badalamenti J.P."/>
            <person name="Herman A."/>
            <person name="Mangelson H."/>
            <person name="Liachko I."/>
            <person name="Sullivan S."/>
            <person name="Sone E.D."/>
            <person name="Koren S."/>
            <person name="Silverstein K.A.T."/>
            <person name="Beckman K.B."/>
            <person name="Gohl D.M."/>
        </authorList>
    </citation>
    <scope>NUCLEOTIDE SEQUENCE</scope>
    <source>
        <strain evidence="2">Duluth1</strain>
        <tissue evidence="2">Whole animal</tissue>
    </source>
</reference>
<gene>
    <name evidence="2" type="ORF">DPMN_014539</name>
</gene>
<evidence type="ECO:0000313" key="2">
    <source>
        <dbReference type="EMBL" id="KAH3890458.1"/>
    </source>
</evidence>
<name>A0A9D4S4S1_DREPO</name>
<reference evidence="2" key="2">
    <citation type="submission" date="2020-11" db="EMBL/GenBank/DDBJ databases">
        <authorList>
            <person name="McCartney M.A."/>
            <person name="Auch B."/>
            <person name="Kono T."/>
            <person name="Mallez S."/>
            <person name="Becker A."/>
            <person name="Gohl D.M."/>
            <person name="Silverstein K.A.T."/>
            <person name="Koren S."/>
            <person name="Bechman K.B."/>
            <person name="Herman A."/>
            <person name="Abrahante J.E."/>
            <person name="Garbe J."/>
        </authorList>
    </citation>
    <scope>NUCLEOTIDE SEQUENCE</scope>
    <source>
        <strain evidence="2">Duluth1</strain>
        <tissue evidence="2">Whole animal</tissue>
    </source>
</reference>
<dbReference type="Proteomes" id="UP000828390">
    <property type="component" value="Unassembled WGS sequence"/>
</dbReference>
<comment type="caution">
    <text evidence="2">The sequence shown here is derived from an EMBL/GenBank/DDBJ whole genome shotgun (WGS) entry which is preliminary data.</text>
</comment>
<feature type="compositionally biased region" description="Polar residues" evidence="1">
    <location>
        <begin position="10"/>
        <end position="20"/>
    </location>
</feature>
<feature type="compositionally biased region" description="Polar residues" evidence="1">
    <location>
        <begin position="35"/>
        <end position="54"/>
    </location>
</feature>
<proteinExistence type="predicted"/>
<sequence>MPRKRKKSSTETIQVASQKTKNPRRSKGKMADNGSGVNNPSTSTPKPSGVIHSSQMNGSFLQASQTFNTMNPMTTMSPFTPNNNYSQLFMNPASPGLNNFNPSATPTMMCSQPNTDLTAVKVDRLFIDDREYKPSA</sequence>
<protein>
    <submittedName>
        <fullName evidence="2">Uncharacterized protein</fullName>
    </submittedName>
</protein>
<feature type="region of interest" description="Disordered" evidence="1">
    <location>
        <begin position="1"/>
        <end position="54"/>
    </location>
</feature>
<organism evidence="2 3">
    <name type="scientific">Dreissena polymorpha</name>
    <name type="common">Zebra mussel</name>
    <name type="synonym">Mytilus polymorpha</name>
    <dbReference type="NCBI Taxonomy" id="45954"/>
    <lineage>
        <taxon>Eukaryota</taxon>
        <taxon>Metazoa</taxon>
        <taxon>Spiralia</taxon>
        <taxon>Lophotrochozoa</taxon>
        <taxon>Mollusca</taxon>
        <taxon>Bivalvia</taxon>
        <taxon>Autobranchia</taxon>
        <taxon>Heteroconchia</taxon>
        <taxon>Euheterodonta</taxon>
        <taxon>Imparidentia</taxon>
        <taxon>Neoheterodontei</taxon>
        <taxon>Myida</taxon>
        <taxon>Dreissenoidea</taxon>
        <taxon>Dreissenidae</taxon>
        <taxon>Dreissena</taxon>
    </lineage>
</organism>
<keyword evidence="3" id="KW-1185">Reference proteome</keyword>
<dbReference type="EMBL" id="JAIWYP010000001">
    <property type="protein sequence ID" value="KAH3890458.1"/>
    <property type="molecule type" value="Genomic_DNA"/>
</dbReference>